<protein>
    <submittedName>
        <fullName evidence="3">Uncharacterized protein</fullName>
    </submittedName>
</protein>
<feature type="region of interest" description="Disordered" evidence="1">
    <location>
        <begin position="179"/>
        <end position="209"/>
    </location>
</feature>
<feature type="compositionally biased region" description="Polar residues" evidence="1">
    <location>
        <begin position="182"/>
        <end position="191"/>
    </location>
</feature>
<keyword evidence="2" id="KW-0812">Transmembrane</keyword>
<reference evidence="3 4" key="1">
    <citation type="submission" date="2016-06" db="EMBL/GenBank/DDBJ databases">
        <title>Evolution of pathogenesis and genome organization in the Tremellales.</title>
        <authorList>
            <person name="Cuomo C."/>
            <person name="Litvintseva A."/>
            <person name="Heitman J."/>
            <person name="Chen Y."/>
            <person name="Sun S."/>
            <person name="Springer D."/>
            <person name="Dromer F."/>
            <person name="Young S."/>
            <person name="Zeng Q."/>
            <person name="Chapman S."/>
            <person name="Gujja S."/>
            <person name="Saif S."/>
            <person name="Birren B."/>
        </authorList>
    </citation>
    <scope>NUCLEOTIDE SEQUENCE [LARGE SCALE GENOMIC DNA]</scope>
    <source>
        <strain evidence="3 4">CBS 6039</strain>
    </source>
</reference>
<dbReference type="Proteomes" id="UP000094065">
    <property type="component" value="Unassembled WGS sequence"/>
</dbReference>
<dbReference type="AlphaFoldDB" id="A0A1E3HBI2"/>
<keyword evidence="2" id="KW-0472">Membrane</keyword>
<feature type="compositionally biased region" description="Basic residues" evidence="1">
    <location>
        <begin position="27"/>
        <end position="40"/>
    </location>
</feature>
<evidence type="ECO:0000313" key="4">
    <source>
        <dbReference type="Proteomes" id="UP000094065"/>
    </source>
</evidence>
<evidence type="ECO:0000256" key="2">
    <source>
        <dbReference type="SAM" id="Phobius"/>
    </source>
</evidence>
<evidence type="ECO:0000256" key="1">
    <source>
        <dbReference type="SAM" id="MobiDB-lite"/>
    </source>
</evidence>
<comment type="caution">
    <text evidence="3">The sequence shown here is derived from an EMBL/GenBank/DDBJ whole genome shotgun (WGS) entry which is preliminary data.</text>
</comment>
<dbReference type="OrthoDB" id="2562897at2759"/>
<dbReference type="EMBL" id="AWGJ01000014">
    <property type="protein sequence ID" value="ODN72801.1"/>
    <property type="molecule type" value="Genomic_DNA"/>
</dbReference>
<accession>A0A1E3HBI2</accession>
<evidence type="ECO:0000313" key="3">
    <source>
        <dbReference type="EMBL" id="ODN72801.1"/>
    </source>
</evidence>
<feature type="region of interest" description="Disordered" evidence="1">
    <location>
        <begin position="1"/>
        <end position="44"/>
    </location>
</feature>
<keyword evidence="2" id="KW-1133">Transmembrane helix</keyword>
<keyword evidence="4" id="KW-1185">Reference proteome</keyword>
<proteinExistence type="predicted"/>
<name>A0A1E3HBI2_9TREE</name>
<dbReference type="GeneID" id="30159546"/>
<gene>
    <name evidence="3" type="ORF">L202_08237</name>
</gene>
<feature type="transmembrane region" description="Helical" evidence="2">
    <location>
        <begin position="251"/>
        <end position="273"/>
    </location>
</feature>
<sequence length="292" mass="32587">MPGRTAEDVLLAPDTRRAPVSRPTSPARHHTIPHPAPHRPPKIEINATARPPSPALRSAPAVLPMPTRKKSVQMPLTANSLNPLEREIERLTAACDEHERVIRSTLSTVRHHLLTNMQGVLERVAKTDDDAEGVTADIQQALQVYIPAFQDKLRQTLRHRAEDVETMRERTTPWRDVVVGGNASSQKQSGEAEQGTLASGGRKLKRVEDGGKGDALTRVEMWADEVEMYLNNEIVRMNESLRVKRTRHVSVYYTVIATLVALGAVGSGFLIYYPSAAIWSWIQHSREELQRA</sequence>
<dbReference type="RefSeq" id="XP_018988742.1">
    <property type="nucleotide sequence ID" value="XM_019143079.1"/>
</dbReference>
<organism evidence="3 4">
    <name type="scientific">Cryptococcus amylolentus CBS 6039</name>
    <dbReference type="NCBI Taxonomy" id="1295533"/>
    <lineage>
        <taxon>Eukaryota</taxon>
        <taxon>Fungi</taxon>
        <taxon>Dikarya</taxon>
        <taxon>Basidiomycota</taxon>
        <taxon>Agaricomycotina</taxon>
        <taxon>Tremellomycetes</taxon>
        <taxon>Tremellales</taxon>
        <taxon>Cryptococcaceae</taxon>
        <taxon>Cryptococcus</taxon>
    </lineage>
</organism>